<comment type="caution">
    <text evidence="1">The sequence shown here is derived from an EMBL/GenBank/DDBJ whole genome shotgun (WGS) entry which is preliminary data.</text>
</comment>
<dbReference type="EMBL" id="JAACYR010000199">
    <property type="protein sequence ID" value="NDJ92036.1"/>
    <property type="molecule type" value="Genomic_DNA"/>
</dbReference>
<gene>
    <name evidence="1" type="ORF">GWR20_23430</name>
</gene>
<reference evidence="1 2" key="1">
    <citation type="submission" date="2020-01" db="EMBL/GenBank/DDBJ databases">
        <authorList>
            <person name="Sanchez-Estrada R."/>
            <person name="Gonzalez-Y-Merchand J.A."/>
            <person name="Rivera-Gutierrez S."/>
        </authorList>
    </citation>
    <scope>NUCLEOTIDE SEQUENCE [LARGE SCALE GENOMIC DNA]</scope>
    <source>
        <strain evidence="1 2">CST 7247</strain>
    </source>
</reference>
<dbReference type="AlphaFoldDB" id="A0A7K3LK53"/>
<protein>
    <submittedName>
        <fullName evidence="1">Uncharacterized protein</fullName>
    </submittedName>
</protein>
<accession>A0A7K3LK53</accession>
<feature type="non-terminal residue" evidence="1">
    <location>
        <position position="74"/>
    </location>
</feature>
<organism evidence="1 2">
    <name type="scientific">Mycolicibacter kumamotonensis</name>
    <dbReference type="NCBI Taxonomy" id="354243"/>
    <lineage>
        <taxon>Bacteria</taxon>
        <taxon>Bacillati</taxon>
        <taxon>Actinomycetota</taxon>
        <taxon>Actinomycetes</taxon>
        <taxon>Mycobacteriales</taxon>
        <taxon>Mycobacteriaceae</taxon>
        <taxon>Mycolicibacter</taxon>
    </lineage>
</organism>
<name>A0A7K3LK53_9MYCO</name>
<evidence type="ECO:0000313" key="2">
    <source>
        <dbReference type="Proteomes" id="UP000466523"/>
    </source>
</evidence>
<evidence type="ECO:0000313" key="1">
    <source>
        <dbReference type="EMBL" id="NDJ92036.1"/>
    </source>
</evidence>
<sequence length="74" mass="7190">MAGAQSRAFELTGNGTSLGDGVALVMGGTGIPQPPQTYLDAVDDLFLSSHGFGGELVGSGPGIASSLAGDVAQP</sequence>
<dbReference type="Proteomes" id="UP000466523">
    <property type="component" value="Unassembled WGS sequence"/>
</dbReference>
<proteinExistence type="predicted"/>